<dbReference type="InterPro" id="IPR000719">
    <property type="entry name" value="Prot_kinase_dom"/>
</dbReference>
<evidence type="ECO:0000259" key="1">
    <source>
        <dbReference type="PROSITE" id="PS50011"/>
    </source>
</evidence>
<name>A0A2J7ZXE4_9CHLO</name>
<protein>
    <submittedName>
        <fullName evidence="2">Putative LIM domain-containing serine/threonine-protein kinase</fullName>
    </submittedName>
</protein>
<keyword evidence="3" id="KW-1185">Reference proteome</keyword>
<sequence>MDNNARVDATSDIFALGIVFWEIASGRGYRPYKELTPDQVGPAVRNGLRPLFTAEVPAPYRLLAQQCWATEPQNRPSAAQVVVAIKAQLGQLRAESRNRSPRAGPA</sequence>
<dbReference type="Pfam" id="PF07714">
    <property type="entry name" value="PK_Tyr_Ser-Thr"/>
    <property type="match status" value="1"/>
</dbReference>
<dbReference type="InterPro" id="IPR051681">
    <property type="entry name" value="Ser/Thr_Kinases-Pseudokinases"/>
</dbReference>
<dbReference type="Gene3D" id="1.10.510.10">
    <property type="entry name" value="Transferase(Phosphotransferase) domain 1"/>
    <property type="match status" value="1"/>
</dbReference>
<organism evidence="2 3">
    <name type="scientific">Tetrabaena socialis</name>
    <dbReference type="NCBI Taxonomy" id="47790"/>
    <lineage>
        <taxon>Eukaryota</taxon>
        <taxon>Viridiplantae</taxon>
        <taxon>Chlorophyta</taxon>
        <taxon>core chlorophytes</taxon>
        <taxon>Chlorophyceae</taxon>
        <taxon>CS clade</taxon>
        <taxon>Chlamydomonadales</taxon>
        <taxon>Tetrabaenaceae</taxon>
        <taxon>Tetrabaena</taxon>
    </lineage>
</organism>
<dbReference type="EMBL" id="PGGS01000347">
    <property type="protein sequence ID" value="PNH04951.1"/>
    <property type="molecule type" value="Genomic_DNA"/>
</dbReference>
<accession>A0A2J7ZXE4</accession>
<proteinExistence type="predicted"/>
<gene>
    <name evidence="2" type="ORF">TSOC_008830</name>
</gene>
<dbReference type="OrthoDB" id="4062651at2759"/>
<comment type="caution">
    <text evidence="2">The sequence shown here is derived from an EMBL/GenBank/DDBJ whole genome shotgun (WGS) entry which is preliminary data.</text>
</comment>
<dbReference type="PANTHER" id="PTHR44329:SF214">
    <property type="entry name" value="PROTEIN KINASE DOMAIN-CONTAINING PROTEIN"/>
    <property type="match status" value="1"/>
</dbReference>
<dbReference type="GO" id="GO:0004674">
    <property type="term" value="F:protein serine/threonine kinase activity"/>
    <property type="evidence" value="ECO:0007669"/>
    <property type="project" value="TreeGrafter"/>
</dbReference>
<reference evidence="2 3" key="1">
    <citation type="journal article" date="2017" name="Mol. Biol. Evol.">
        <title>The 4-celled Tetrabaena socialis nuclear genome reveals the essential components for genetic control of cell number at the origin of multicellularity in the volvocine lineage.</title>
        <authorList>
            <person name="Featherston J."/>
            <person name="Arakaki Y."/>
            <person name="Hanschen E.R."/>
            <person name="Ferris P.J."/>
            <person name="Michod R.E."/>
            <person name="Olson B.J.S.C."/>
            <person name="Nozaki H."/>
            <person name="Durand P.M."/>
        </authorList>
    </citation>
    <scope>NUCLEOTIDE SEQUENCE [LARGE SCALE GENOMIC DNA]</scope>
    <source>
        <strain evidence="2 3">NIES-571</strain>
    </source>
</reference>
<dbReference type="PANTHER" id="PTHR44329">
    <property type="entry name" value="SERINE/THREONINE-PROTEIN KINASE TNNI3K-RELATED"/>
    <property type="match status" value="1"/>
</dbReference>
<dbReference type="PROSITE" id="PS50011">
    <property type="entry name" value="PROTEIN_KINASE_DOM"/>
    <property type="match status" value="1"/>
</dbReference>
<keyword evidence="2" id="KW-0418">Kinase</keyword>
<dbReference type="Proteomes" id="UP000236333">
    <property type="component" value="Unassembled WGS sequence"/>
</dbReference>
<dbReference type="AlphaFoldDB" id="A0A2J7ZXE4"/>
<feature type="domain" description="Protein kinase" evidence="1">
    <location>
        <begin position="1"/>
        <end position="89"/>
    </location>
</feature>
<dbReference type="InterPro" id="IPR011009">
    <property type="entry name" value="Kinase-like_dom_sf"/>
</dbReference>
<keyword evidence="2" id="KW-0808">Transferase</keyword>
<dbReference type="SUPFAM" id="SSF56112">
    <property type="entry name" value="Protein kinase-like (PK-like)"/>
    <property type="match status" value="1"/>
</dbReference>
<evidence type="ECO:0000313" key="3">
    <source>
        <dbReference type="Proteomes" id="UP000236333"/>
    </source>
</evidence>
<evidence type="ECO:0000313" key="2">
    <source>
        <dbReference type="EMBL" id="PNH04951.1"/>
    </source>
</evidence>
<dbReference type="GO" id="GO:0005524">
    <property type="term" value="F:ATP binding"/>
    <property type="evidence" value="ECO:0007669"/>
    <property type="project" value="InterPro"/>
</dbReference>
<dbReference type="InterPro" id="IPR001245">
    <property type="entry name" value="Ser-Thr/Tyr_kinase_cat_dom"/>
</dbReference>